<proteinExistence type="predicted"/>
<evidence type="ECO:0000313" key="3">
    <source>
        <dbReference type="Proteomes" id="UP000695000"/>
    </source>
</evidence>
<evidence type="ECO:0000256" key="1">
    <source>
        <dbReference type="ARBA" id="ARBA00004123"/>
    </source>
</evidence>
<dbReference type="Gene3D" id="1.10.10.1450">
    <property type="match status" value="1"/>
</dbReference>
<dbReference type="InterPro" id="IPR036388">
    <property type="entry name" value="WH-like_DNA-bd_sf"/>
</dbReference>
<organism evidence="3 4">
    <name type="scientific">Nicrophorus vespilloides</name>
    <name type="common">Boreal carrion beetle</name>
    <dbReference type="NCBI Taxonomy" id="110193"/>
    <lineage>
        <taxon>Eukaryota</taxon>
        <taxon>Metazoa</taxon>
        <taxon>Ecdysozoa</taxon>
        <taxon>Arthropoda</taxon>
        <taxon>Hexapoda</taxon>
        <taxon>Insecta</taxon>
        <taxon>Pterygota</taxon>
        <taxon>Neoptera</taxon>
        <taxon>Endopterygota</taxon>
        <taxon>Coleoptera</taxon>
        <taxon>Polyphaga</taxon>
        <taxon>Staphyliniformia</taxon>
        <taxon>Silphidae</taxon>
        <taxon>Nicrophorinae</taxon>
        <taxon>Nicrophorus</taxon>
    </lineage>
</organism>
<comment type="subcellular location">
    <subcellularLocation>
        <location evidence="1">Nucleus</location>
    </subcellularLocation>
</comment>
<dbReference type="PANTHER" id="PTHR46060:SF2">
    <property type="entry name" value="HISTONE-LYSINE N-METHYLTRANSFERASE SETMAR"/>
    <property type="match status" value="1"/>
</dbReference>
<name>A0ABM1MUQ0_NICVS</name>
<evidence type="ECO:0000313" key="4">
    <source>
        <dbReference type="RefSeq" id="XP_017778300.1"/>
    </source>
</evidence>
<accession>A0ABM1MUQ0</accession>
<evidence type="ECO:0000259" key="2">
    <source>
        <dbReference type="Pfam" id="PF17906"/>
    </source>
</evidence>
<dbReference type="InterPro" id="IPR041426">
    <property type="entry name" value="Mos1_HTH"/>
</dbReference>
<dbReference type="RefSeq" id="XP_017778300.1">
    <property type="nucleotide sequence ID" value="XM_017922811.1"/>
</dbReference>
<gene>
    <name evidence="4" type="primary">LOC108563965</name>
</gene>
<dbReference type="PANTHER" id="PTHR46060">
    <property type="entry name" value="MARINER MOS1 TRANSPOSASE-LIKE PROTEIN"/>
    <property type="match status" value="1"/>
</dbReference>
<dbReference type="Gene3D" id="1.10.10.10">
    <property type="entry name" value="Winged helix-like DNA-binding domain superfamily/Winged helix DNA-binding domain"/>
    <property type="match status" value="1"/>
</dbReference>
<sequence length="151" mass="17219">MLYYYRKGKKATQAAKEICDCYGASAVTDRVVQKWYARFRSGEFELTDVERSGRPVTIDTAKIMTVVHENPHFTLREIADIVKVSHVTVQRHLHAEGYVNRADVWVPKDLNKRKLTPRFKVAVTNVSLGDTNATFGDTNVADDQLFWSNVL</sequence>
<dbReference type="Pfam" id="PF17906">
    <property type="entry name" value="HTH_48"/>
    <property type="match status" value="1"/>
</dbReference>
<dbReference type="InterPro" id="IPR052709">
    <property type="entry name" value="Transposase-MT_Hybrid"/>
</dbReference>
<reference evidence="4" key="1">
    <citation type="submission" date="2025-08" db="UniProtKB">
        <authorList>
            <consortium name="RefSeq"/>
        </authorList>
    </citation>
    <scope>IDENTIFICATION</scope>
    <source>
        <tissue evidence="4">Whole Larva</tissue>
    </source>
</reference>
<dbReference type="Proteomes" id="UP000695000">
    <property type="component" value="Unplaced"/>
</dbReference>
<dbReference type="InterPro" id="IPR009057">
    <property type="entry name" value="Homeodomain-like_sf"/>
</dbReference>
<protein>
    <submittedName>
        <fullName evidence="4">Histone-lysine N-methyltransferase SETMAR-like</fullName>
    </submittedName>
</protein>
<dbReference type="SUPFAM" id="SSF46689">
    <property type="entry name" value="Homeodomain-like"/>
    <property type="match status" value="1"/>
</dbReference>
<feature type="domain" description="Mos1 transposase HTH" evidence="2">
    <location>
        <begin position="1"/>
        <end position="43"/>
    </location>
</feature>
<keyword evidence="3" id="KW-1185">Reference proteome</keyword>
<dbReference type="GeneID" id="108563965"/>